<dbReference type="Proteomes" id="UP000034805">
    <property type="component" value="Unassembled WGS sequence"/>
</dbReference>
<gene>
    <name evidence="2" type="ORF">Z043_110758</name>
</gene>
<protein>
    <recommendedName>
        <fullName evidence="4">Synaptonemal complex central element protein 2-like</fullName>
    </recommendedName>
</protein>
<feature type="region of interest" description="Disordered" evidence="1">
    <location>
        <begin position="1"/>
        <end position="34"/>
    </location>
</feature>
<evidence type="ECO:0000313" key="2">
    <source>
        <dbReference type="EMBL" id="KPP70417.1"/>
    </source>
</evidence>
<name>A0A0N8JZV8_SCLFO</name>
<sequence length="159" mass="17733">MEQFFLENMGSSPQSEAAASAHSTGPEAVEGLDSDLHSTGEISSFLNLSESLQHQTSSKIDEIGKKAQDLIEKINENRAVDQEILNNFQEKLMKKVSEVCQNVREQMFSRYEENSRVMEMSLMELSEVLDRSTQLNTELQNASLTLAAISRGLHQAPAQ</sequence>
<dbReference type="GO" id="GO:0000801">
    <property type="term" value="C:central element"/>
    <property type="evidence" value="ECO:0007669"/>
    <property type="project" value="InterPro"/>
</dbReference>
<reference evidence="2 3" key="1">
    <citation type="submission" date="2015-08" db="EMBL/GenBank/DDBJ databases">
        <title>The genome of the Asian arowana (Scleropages formosus).</title>
        <authorList>
            <person name="Tan M.H."/>
            <person name="Gan H.M."/>
            <person name="Croft L.J."/>
            <person name="Austin C.M."/>
        </authorList>
    </citation>
    <scope>NUCLEOTIDE SEQUENCE [LARGE SCALE GENOMIC DNA]</scope>
    <source>
        <strain evidence="2">Aro1</strain>
    </source>
</reference>
<dbReference type="PANTHER" id="PTHR28398">
    <property type="entry name" value="SYNAPTONEMAL COMPLEX CENTRAL ELEMENT PROTEIN 2"/>
    <property type="match status" value="1"/>
</dbReference>
<dbReference type="GO" id="GO:0007130">
    <property type="term" value="P:synaptonemal complex assembly"/>
    <property type="evidence" value="ECO:0007669"/>
    <property type="project" value="InterPro"/>
</dbReference>
<feature type="compositionally biased region" description="Polar residues" evidence="1">
    <location>
        <begin position="9"/>
        <end position="23"/>
    </location>
</feature>
<organism evidence="2 3">
    <name type="scientific">Scleropages formosus</name>
    <name type="common">Asian bonytongue</name>
    <name type="synonym">Osteoglossum formosum</name>
    <dbReference type="NCBI Taxonomy" id="113540"/>
    <lineage>
        <taxon>Eukaryota</taxon>
        <taxon>Metazoa</taxon>
        <taxon>Chordata</taxon>
        <taxon>Craniata</taxon>
        <taxon>Vertebrata</taxon>
        <taxon>Euteleostomi</taxon>
        <taxon>Actinopterygii</taxon>
        <taxon>Neopterygii</taxon>
        <taxon>Teleostei</taxon>
        <taxon>Osteoglossocephala</taxon>
        <taxon>Osteoglossomorpha</taxon>
        <taxon>Osteoglossiformes</taxon>
        <taxon>Osteoglossidae</taxon>
        <taxon>Scleropages</taxon>
    </lineage>
</organism>
<evidence type="ECO:0008006" key="4">
    <source>
        <dbReference type="Google" id="ProtNLM"/>
    </source>
</evidence>
<dbReference type="EMBL" id="JARO02003472">
    <property type="protein sequence ID" value="KPP70417.1"/>
    <property type="molecule type" value="Genomic_DNA"/>
</dbReference>
<proteinExistence type="predicted"/>
<dbReference type="InterPro" id="IPR034609">
    <property type="entry name" value="Syce2"/>
</dbReference>
<dbReference type="PANTHER" id="PTHR28398:SF1">
    <property type="entry name" value="SYNAPTONEMAL COMPLEX CENTRAL ELEMENT PROTEIN 2"/>
    <property type="match status" value="1"/>
</dbReference>
<dbReference type="AlphaFoldDB" id="A0A0N8JZV8"/>
<evidence type="ECO:0000313" key="3">
    <source>
        <dbReference type="Proteomes" id="UP000034805"/>
    </source>
</evidence>
<evidence type="ECO:0000256" key="1">
    <source>
        <dbReference type="SAM" id="MobiDB-lite"/>
    </source>
</evidence>
<comment type="caution">
    <text evidence="2">The sequence shown here is derived from an EMBL/GenBank/DDBJ whole genome shotgun (WGS) entry which is preliminary data.</text>
</comment>
<accession>A0A0N8JZV8</accession>